<dbReference type="EMBL" id="CP050869">
    <property type="protein sequence ID" value="QPG48723.1"/>
    <property type="molecule type" value="Genomic_DNA"/>
</dbReference>
<accession>A0A0E3KCF7</accession>
<dbReference type="EMBL" id="CP011055">
    <property type="protein sequence ID" value="AKA74359.1"/>
    <property type="molecule type" value="Genomic_DNA"/>
</dbReference>
<dbReference type="GO" id="GO:0016787">
    <property type="term" value="F:hydrolase activity"/>
    <property type="evidence" value="ECO:0007669"/>
    <property type="project" value="UniProtKB-KW"/>
</dbReference>
<dbReference type="InterPro" id="IPR011330">
    <property type="entry name" value="Glyco_hydro/deAcase_b/a-brl"/>
</dbReference>
<keyword evidence="2 3" id="KW-0119">Carbohydrate metabolism</keyword>
<evidence type="ECO:0000313" key="12">
    <source>
        <dbReference type="EMBL" id="AZF76705.1"/>
    </source>
</evidence>
<evidence type="ECO:0000313" key="11">
    <source>
        <dbReference type="EMBL" id="AZF74082.1"/>
    </source>
</evidence>
<keyword evidence="4" id="KW-0812">Transmembrane</keyword>
<dbReference type="OMA" id="HYGLTSG"/>
<dbReference type="Proteomes" id="UP000033057">
    <property type="component" value="Chromosome"/>
</dbReference>
<reference evidence="18 19" key="1">
    <citation type="journal article" date="2015" name="Genome Announc.">
        <title>Complete Genome Sequence of Sulfolobus solfataricus Strain 98/2 and Evolved Derivatives.</title>
        <authorList>
            <person name="McCarthy S."/>
            <person name="Gradnigo J."/>
            <person name="Johnson T."/>
            <person name="Payne S."/>
            <person name="Lipzen A."/>
            <person name="Martin J."/>
            <person name="Schackwitz W."/>
            <person name="Moriyama E."/>
            <person name="Blum P."/>
        </authorList>
    </citation>
    <scope>NUCLEOTIDE SEQUENCE [LARGE SCALE GENOMIC DNA]</scope>
    <source>
        <strain evidence="18">98/2 SULC</strain>
        <strain evidence="6">SARC-B</strain>
        <strain evidence="7">SARC-C</strain>
        <strain evidence="8 20">SULA</strain>
        <strain evidence="19">SULB</strain>
    </source>
</reference>
<keyword evidence="7" id="KW-0378">Hydrolase</keyword>
<dbReference type="Proteomes" id="UP000278715">
    <property type="component" value="Chromosome"/>
</dbReference>
<evidence type="ECO:0000256" key="2">
    <source>
        <dbReference type="ARBA" id="ARBA00023277"/>
    </source>
</evidence>
<dbReference type="PATRIC" id="fig|2287.6.peg.2228"/>
<evidence type="ECO:0000313" key="19">
    <source>
        <dbReference type="Proteomes" id="UP000033085"/>
    </source>
</evidence>
<dbReference type="Proteomes" id="UP000594632">
    <property type="component" value="Chromosome"/>
</dbReference>
<dbReference type="EMBL" id="CP033236">
    <property type="protein sequence ID" value="AZF71462.1"/>
    <property type="molecule type" value="Genomic_DNA"/>
</dbReference>
<dbReference type="Proteomes" id="UP000275843">
    <property type="component" value="Chromosome"/>
</dbReference>
<evidence type="ECO:0000256" key="4">
    <source>
        <dbReference type="SAM" id="Phobius"/>
    </source>
</evidence>
<dbReference type="PIRSF" id="PIRSF032656">
    <property type="entry name" value="Glycosyl_Ohase_Saci_1162_prd"/>
    <property type="match status" value="1"/>
</dbReference>
<evidence type="ECO:0000313" key="9">
    <source>
        <dbReference type="EMBL" id="AZF68842.1"/>
    </source>
</evidence>
<evidence type="ECO:0000313" key="17">
    <source>
        <dbReference type="EMBL" id="SAI84752.1"/>
    </source>
</evidence>
<evidence type="ECO:0000313" key="22">
    <source>
        <dbReference type="Proteomes" id="UP000267993"/>
    </source>
</evidence>
<evidence type="ECO:0000313" key="27">
    <source>
        <dbReference type="Proteomes" id="UP000278715"/>
    </source>
</evidence>
<dbReference type="InterPro" id="IPR017002">
    <property type="entry name" value="Glyco_hydro_57_Saci1162_prd"/>
</dbReference>
<dbReference type="KEGG" id="ssof:SULC_2168"/>
<reference evidence="7" key="5">
    <citation type="submission" date="2018-10" db="EMBL/GenBank/DDBJ databases">
        <authorList>
            <person name="McCarthy S."/>
            <person name="Gradnigo J."/>
            <person name="Johnson T."/>
            <person name="Payne S."/>
            <person name="Lipzen A."/>
            <person name="Schackwitz W."/>
            <person name="Martin J."/>
            <person name="Moriyama E."/>
            <person name="Blum P."/>
        </authorList>
    </citation>
    <scope>NUCLEOTIDE SEQUENCE</scope>
    <source>
        <strain evidence="6">SARC-B</strain>
        <strain evidence="7">SARC-C</strain>
        <strain evidence="8">SULA</strain>
    </source>
</reference>
<dbReference type="EMBL" id="CP011056">
    <property type="protein sequence ID" value="AKA77055.1"/>
    <property type="molecule type" value="Genomic_DNA"/>
</dbReference>
<evidence type="ECO:0000313" key="28">
    <source>
        <dbReference type="Proteomes" id="UP000282269"/>
    </source>
</evidence>
<dbReference type="PROSITE" id="PS51257">
    <property type="entry name" value="PROKAR_LIPOPROTEIN"/>
    <property type="match status" value="1"/>
</dbReference>
<evidence type="ECO:0000313" key="15">
    <source>
        <dbReference type="EMBL" id="AZF84490.1"/>
    </source>
</evidence>
<gene>
    <name evidence="16" type="ORF">HFC64_00810</name>
    <name evidence="17" type="ORF">SSOP1_1198</name>
    <name evidence="8" type="ORF">SULA_2169</name>
    <name evidence="6" type="ORF">SULB_2170</name>
    <name evidence="7" type="ORF">SULC_2168</name>
    <name evidence="9" type="ORF">SULG_10950</name>
    <name evidence="10" type="ORF">SULH_10950</name>
    <name evidence="11" type="ORF">SULI_10950</name>
    <name evidence="12" type="ORF">SULM_10940</name>
    <name evidence="13" type="ORF">SULN_10940</name>
    <name evidence="14" type="ORF">SULO_10950</name>
    <name evidence="15" type="ORF">SULZ_10890</name>
</gene>
<dbReference type="Proteomes" id="UP000267993">
    <property type="component" value="Chromosome"/>
</dbReference>
<evidence type="ECO:0000313" key="23">
    <source>
        <dbReference type="Proteomes" id="UP000269431"/>
    </source>
</evidence>
<dbReference type="Proteomes" id="UP000273194">
    <property type="component" value="Chromosome"/>
</dbReference>
<evidence type="ECO:0000313" key="18">
    <source>
        <dbReference type="Proteomes" id="UP000033057"/>
    </source>
</evidence>
<dbReference type="EMBL" id="CP033237">
    <property type="protein sequence ID" value="AZF74082.1"/>
    <property type="molecule type" value="Genomic_DNA"/>
</dbReference>
<dbReference type="EMBL" id="LT549890">
    <property type="protein sequence ID" value="SAI84752.1"/>
    <property type="molecule type" value="Genomic_DNA"/>
</dbReference>
<dbReference type="SUPFAM" id="SSF88713">
    <property type="entry name" value="Glycoside hydrolase/deacetylase"/>
    <property type="match status" value="1"/>
</dbReference>
<proteinExistence type="inferred from homology"/>
<evidence type="ECO:0000313" key="16">
    <source>
        <dbReference type="EMBL" id="QPG48723.1"/>
    </source>
</evidence>
<dbReference type="Proteomes" id="UP000076770">
    <property type="component" value="Chromosome i"/>
</dbReference>
<dbReference type="InterPro" id="IPR004300">
    <property type="entry name" value="Glyco_hydro_57_N"/>
</dbReference>
<evidence type="ECO:0000256" key="1">
    <source>
        <dbReference type="ARBA" id="ARBA00006821"/>
    </source>
</evidence>
<feature type="domain" description="Glycoside hydrolase family 57 N-terminal" evidence="5">
    <location>
        <begin position="348"/>
        <end position="658"/>
    </location>
</feature>
<keyword evidence="4" id="KW-1133">Transmembrane helix</keyword>
<reference evidence="16 29" key="6">
    <citation type="journal article" date="2020" name="Nat. Commun.">
        <title>The structures of two archaeal type IV pili illuminate evolutionary relationships.</title>
        <authorList>
            <person name="Wang F."/>
            <person name="Baquero D.P."/>
            <person name="Su Z."/>
            <person name="Beltran L.C."/>
            <person name="Prangishvili D."/>
            <person name="Krupovic M."/>
            <person name="Egelman E.H."/>
        </authorList>
    </citation>
    <scope>NUCLEOTIDE SEQUENCE [LARGE SCALE GENOMIC DNA]</scope>
    <source>
        <strain evidence="16 29">POZ149</strain>
    </source>
</reference>
<dbReference type="GeneID" id="1454199"/>
<reference evidence="17" key="3">
    <citation type="submission" date="2016-04" db="EMBL/GenBank/DDBJ databases">
        <authorList>
            <person name="Evans L.H."/>
            <person name="Alamgir A."/>
            <person name="Owens N."/>
            <person name="Weber N.D."/>
            <person name="Virtaneva K."/>
            <person name="Barbian K."/>
            <person name="Babar A."/>
            <person name="Rosenke K."/>
        </authorList>
    </citation>
    <scope>NUCLEOTIDE SEQUENCE</scope>
    <source>
        <strain evidence="17">P1</strain>
    </source>
</reference>
<evidence type="ECO:0000313" key="25">
    <source>
        <dbReference type="Proteomes" id="UP000273443"/>
    </source>
</evidence>
<dbReference type="EMBL" id="CP011057">
    <property type="protein sequence ID" value="AKA79747.1"/>
    <property type="molecule type" value="Genomic_DNA"/>
</dbReference>
<evidence type="ECO:0000313" key="21">
    <source>
        <dbReference type="Proteomes" id="UP000076770"/>
    </source>
</evidence>
<dbReference type="CDD" id="cd10796">
    <property type="entry name" value="GH57N_APU"/>
    <property type="match status" value="1"/>
</dbReference>
<dbReference type="OrthoDB" id="18576at2157"/>
<sequence length="902" mass="101481">MIKIAILAMGNLPKTAKAFLTLFFLLSLISCSFLIPTSQSISVNFTVSSNGMVSIYIGGIPWNNTVILHYGIENGPQQAWTNISNVVMKWNGQNFSATIGPFANGTWIGWVFYDNTTGQWINYDNHPFWNWNLEVNPPNVGQTYATVLQNGSILITAIGRAPDQLDIHYGLTTGPQTGLPWGNITDELMTYNPLWGNYTIIIGPFKPGQWVQWVYHDLTLNQWYHNTSGQNFAIQDVYSFIQYINASYNRYVYVEGQPVSVIIYLQNTISQAINSSISIQIAGKLYNISSTLKPGYNLLSLTLDTSQIPQGIYYPQLSIYVNNTLQRQATLPQLYVLNTTGKKPLSLVIVWNMHQPLYVAPNGSWEQPWVWLHTGQDFYWDGSLVGAYELQALLIRQFNVSVTIDFTPVLLYQWETILHEKNYSFTSNFGIIPNHDISAVNYTINLYRQLINEGKVDVLTVPFYHPLQPLLLQDGYWSDVLAQIRMGENFTHEVFGVWANGTWTPEMAFDMDLVGLYNESNISYTILDQQAFLPYVTLVRGSLNPDQPFIVENNLGQTIIVLFRNTTLSNEFGFKFFSQSPQLTAQELIQQLAEIYMNNPGGVVTVALDGENPLIFNPNTGPADLYAIYQALSEYQGQWLITQTASEAIATHKPYSVITNLLVNSWDLNLNYWNNGYLGKTEIWQNVSLAREYLVAYTAAVGANISPLVYLPLNETPNSTNLFDTLWNYLYVAEGSDWTWQTGPPAYGPLWFKEQALLYTSTIISEVKQQFDLIKLQSVKLDGNNLKLGIYNGINTTVHLLLVITNGKQEIQLPIILSQGQNNFKIKISNVSGQLQIALYSPISASQVGLTLIPINSYGFLVAQYQVNLNKSTSSMGTYLLALVGILVVSAIIVIVMKRGHI</sequence>
<protein>
    <submittedName>
        <fullName evidence="7">Glycoside hydrolase</fullName>
    </submittedName>
</protein>
<evidence type="ECO:0000313" key="8">
    <source>
        <dbReference type="EMBL" id="AKA79747.1"/>
    </source>
</evidence>
<dbReference type="Gene3D" id="3.20.110.10">
    <property type="entry name" value="Glycoside hydrolase 38, N terminal domain"/>
    <property type="match status" value="2"/>
</dbReference>
<evidence type="ECO:0000313" key="20">
    <source>
        <dbReference type="Proteomes" id="UP000033106"/>
    </source>
</evidence>
<dbReference type="EMBL" id="CP033241">
    <property type="protein sequence ID" value="AZF84490.1"/>
    <property type="molecule type" value="Genomic_DNA"/>
</dbReference>
<dbReference type="Proteomes" id="UP000033085">
    <property type="component" value="Chromosome"/>
</dbReference>
<evidence type="ECO:0000313" key="29">
    <source>
        <dbReference type="Proteomes" id="UP000594632"/>
    </source>
</evidence>
<dbReference type="Proteomes" id="UP000033106">
    <property type="component" value="Chromosome"/>
</dbReference>
<dbReference type="KEGG" id="ssoa:SULA_2169"/>
<keyword evidence="4" id="KW-0472">Membrane</keyword>
<dbReference type="PANTHER" id="PTHR36306">
    <property type="entry name" value="ALPHA-AMYLASE-RELATED-RELATED"/>
    <property type="match status" value="1"/>
</dbReference>
<dbReference type="AlphaFoldDB" id="A0A0E3KCF7"/>
<dbReference type="InterPro" id="IPR052046">
    <property type="entry name" value="GH57_Enzymes"/>
</dbReference>
<organism evidence="7 18">
    <name type="scientific">Saccharolobus solfataricus</name>
    <name type="common">Sulfolobus solfataricus</name>
    <dbReference type="NCBI Taxonomy" id="2287"/>
    <lineage>
        <taxon>Archaea</taxon>
        <taxon>Thermoproteota</taxon>
        <taxon>Thermoprotei</taxon>
        <taxon>Sulfolobales</taxon>
        <taxon>Sulfolobaceae</taxon>
        <taxon>Saccharolobus</taxon>
    </lineage>
</organism>
<dbReference type="Proteomes" id="UP000273443">
    <property type="component" value="Chromosome"/>
</dbReference>
<evidence type="ECO:0000313" key="26">
    <source>
        <dbReference type="Proteomes" id="UP000275843"/>
    </source>
</evidence>
<dbReference type="GeneID" id="44130103"/>
<evidence type="ECO:0000256" key="3">
    <source>
        <dbReference type="RuleBase" id="RU361196"/>
    </source>
</evidence>
<dbReference type="KEGG" id="ssol:SULB_2170"/>
<name>A0A0E3KCF7_SACSO</name>
<feature type="transmembrane region" description="Helical" evidence="4">
    <location>
        <begin position="876"/>
        <end position="897"/>
    </location>
</feature>
<reference evidence="22 23" key="4">
    <citation type="journal article" date="2018" name="Proc. Natl. Acad. Sci. U.S.A.">
        <title>Nonmutational mechanism of inheritance in the Archaeon Sulfolobus solfataricus.</title>
        <authorList>
            <person name="Payne S."/>
            <person name="McCarthy S."/>
            <person name="Johnson T."/>
            <person name="North E."/>
            <person name="Blum P."/>
        </authorList>
    </citation>
    <scope>NUCLEOTIDE SEQUENCE [LARGE SCALE GENOMIC DNA]</scope>
    <source>
        <strain evidence="10 22">SARC-H</strain>
        <strain evidence="11 26">SARC-I</strain>
        <strain evidence="13 27">SARC-N</strain>
        <strain evidence="14 28">SARC-O</strain>
        <strain evidence="15 23">SUL120</strain>
        <strain evidence="9 24">SULG</strain>
        <strain evidence="12 25">SULM</strain>
    </source>
</reference>
<dbReference type="Pfam" id="PF03065">
    <property type="entry name" value="Glyco_hydro_57"/>
    <property type="match status" value="1"/>
</dbReference>
<dbReference type="EMBL" id="CP033235">
    <property type="protein sequence ID" value="AZF68842.1"/>
    <property type="molecule type" value="Genomic_DNA"/>
</dbReference>
<reference evidence="21" key="2">
    <citation type="submission" date="2016-04" db="EMBL/GenBank/DDBJ databases">
        <authorList>
            <person name="Shah S.A."/>
            <person name="Garrett R.A."/>
        </authorList>
    </citation>
    <scope>NUCLEOTIDE SEQUENCE [LARGE SCALE GENOMIC DNA]</scope>
    <source>
        <strain evidence="21">ATCC 35091 / DSM 1616 / JCM 8930 / NBRC 15331 / P1</strain>
    </source>
</reference>
<dbReference type="EMBL" id="CP033240">
    <property type="protein sequence ID" value="AZF81917.1"/>
    <property type="molecule type" value="Genomic_DNA"/>
</dbReference>
<evidence type="ECO:0000313" key="6">
    <source>
        <dbReference type="EMBL" id="AKA74359.1"/>
    </source>
</evidence>
<dbReference type="Proteomes" id="UP000269431">
    <property type="component" value="Chromosome"/>
</dbReference>
<evidence type="ECO:0000259" key="5">
    <source>
        <dbReference type="Pfam" id="PF03065"/>
    </source>
</evidence>
<evidence type="ECO:0000313" key="10">
    <source>
        <dbReference type="EMBL" id="AZF71462.1"/>
    </source>
</evidence>
<evidence type="ECO:0000313" key="14">
    <source>
        <dbReference type="EMBL" id="AZF81917.1"/>
    </source>
</evidence>
<dbReference type="PANTHER" id="PTHR36306:SF1">
    <property type="entry name" value="ALPHA-AMYLASE-RELATED"/>
    <property type="match status" value="1"/>
</dbReference>
<dbReference type="EMBL" id="CP033238">
    <property type="protein sequence ID" value="AZF76705.1"/>
    <property type="molecule type" value="Genomic_DNA"/>
</dbReference>
<dbReference type="Proteomes" id="UP000282269">
    <property type="component" value="Chromosome"/>
</dbReference>
<evidence type="ECO:0000313" key="24">
    <source>
        <dbReference type="Proteomes" id="UP000273194"/>
    </source>
</evidence>
<comment type="similarity">
    <text evidence="1 3">Belongs to the glycosyl hydrolase 57 family.</text>
</comment>
<dbReference type="EMBL" id="CP033239">
    <property type="protein sequence ID" value="AZF79313.1"/>
    <property type="molecule type" value="Genomic_DNA"/>
</dbReference>
<dbReference type="RefSeq" id="WP_009991569.1">
    <property type="nucleotide sequence ID" value="NZ_CP011055.2"/>
</dbReference>
<evidence type="ECO:0000313" key="13">
    <source>
        <dbReference type="EMBL" id="AZF79313.1"/>
    </source>
</evidence>
<evidence type="ECO:0000313" key="7">
    <source>
        <dbReference type="EMBL" id="AKA77055.1"/>
    </source>
</evidence>
<dbReference type="GO" id="GO:0005975">
    <property type="term" value="P:carbohydrate metabolic process"/>
    <property type="evidence" value="ECO:0007669"/>
    <property type="project" value="InterPro"/>
</dbReference>
<dbReference type="InterPro" id="IPR027291">
    <property type="entry name" value="Glyco_hydro_38_N_sf"/>
</dbReference>